<dbReference type="GO" id="GO:0106388">
    <property type="term" value="F:rRNA small subunit aminocarboxypropyltransferase activity"/>
    <property type="evidence" value="ECO:0007669"/>
    <property type="project" value="UniProtKB-EC"/>
</dbReference>
<evidence type="ECO:0000256" key="3">
    <source>
        <dbReference type="ARBA" id="ARBA00022552"/>
    </source>
</evidence>
<dbReference type="STRING" id="5866.A0A061DD06"/>
<feature type="binding site" evidence="6">
    <location>
        <position position="138"/>
    </location>
    <ligand>
        <name>S-adenosyl-L-methionine</name>
        <dbReference type="ChEBI" id="CHEBI:59789"/>
    </ligand>
</feature>
<dbReference type="NCBIfam" id="NF002621">
    <property type="entry name" value="PRK02287.1"/>
    <property type="match status" value="1"/>
</dbReference>
<accession>A0A061DD06</accession>
<feature type="region of interest" description="Disordered" evidence="7">
    <location>
        <begin position="32"/>
        <end position="69"/>
    </location>
</feature>
<evidence type="ECO:0000256" key="7">
    <source>
        <dbReference type="SAM" id="MobiDB-lite"/>
    </source>
</evidence>
<evidence type="ECO:0000259" key="9">
    <source>
        <dbReference type="Pfam" id="PF04068"/>
    </source>
</evidence>
<keyword evidence="2 6" id="KW-0690">Ribosome biogenesis</keyword>
<feature type="compositionally biased region" description="Basic residues" evidence="7">
    <location>
        <begin position="1"/>
        <end position="11"/>
    </location>
</feature>
<evidence type="ECO:0000256" key="4">
    <source>
        <dbReference type="ARBA" id="ARBA00022679"/>
    </source>
</evidence>
<reference evidence="11" key="1">
    <citation type="journal article" date="2014" name="Nucleic Acids Res.">
        <title>The evolutionary dynamics of variant antigen genes in Babesia reveal a history of genomic innovation underlying host-parasite interaction.</title>
        <authorList>
            <person name="Jackson A.P."/>
            <person name="Otto T.D."/>
            <person name="Darby A."/>
            <person name="Ramaprasad A."/>
            <person name="Xia D."/>
            <person name="Echaide I.E."/>
            <person name="Farber M."/>
            <person name="Gahlot S."/>
            <person name="Gamble J."/>
            <person name="Gupta D."/>
            <person name="Gupta Y."/>
            <person name="Jackson L."/>
            <person name="Malandrin L."/>
            <person name="Malas T.B."/>
            <person name="Moussa E."/>
            <person name="Nair M."/>
            <person name="Reid A.J."/>
            <person name="Sanders M."/>
            <person name="Sharma J."/>
            <person name="Tracey A."/>
            <person name="Quail M.A."/>
            <person name="Weir W."/>
            <person name="Wastling J.M."/>
            <person name="Hall N."/>
            <person name="Willadsen P."/>
            <person name="Lingelbach K."/>
            <person name="Shiels B."/>
            <person name="Tait A."/>
            <person name="Berriman M."/>
            <person name="Allred D.R."/>
            <person name="Pain A."/>
        </authorList>
    </citation>
    <scope>NUCLEOTIDE SEQUENCE [LARGE SCALE GENOMIC DNA]</scope>
    <source>
        <strain evidence="11">Bond</strain>
    </source>
</reference>
<dbReference type="InterPro" id="IPR007177">
    <property type="entry name" value="Tsr3_C"/>
</dbReference>
<dbReference type="GO" id="GO:0030490">
    <property type="term" value="P:maturation of SSU-rRNA"/>
    <property type="evidence" value="ECO:0007669"/>
    <property type="project" value="TreeGrafter"/>
</dbReference>
<keyword evidence="3 6" id="KW-0698">rRNA processing</keyword>
<protein>
    <recommendedName>
        <fullName evidence="6">18S rRNA aminocarboxypropyltransferase</fullName>
        <ecNumber evidence="6">2.5.1.157</ecNumber>
    </recommendedName>
</protein>
<dbReference type="EC" id="2.5.1.157" evidence="6"/>
<dbReference type="HAMAP" id="MF_01116">
    <property type="entry name" value="TSR3"/>
    <property type="match status" value="1"/>
</dbReference>
<dbReference type="GO" id="GO:0000455">
    <property type="term" value="P:enzyme-directed rRNA pseudouridine synthesis"/>
    <property type="evidence" value="ECO:0007669"/>
    <property type="project" value="UniProtKB-UniRule"/>
</dbReference>
<comment type="function">
    <text evidence="6">Aminocarboxypropyltransferase that catalyzes the aminocarboxypropyl transfer on pseudouridine in 18S rRNA. It constitutes the last step in biosynthesis of the hypermodified N1-methyl-N3-(3-amino-3-carboxypropyl) pseudouridine (m1acp3-Psi).</text>
</comment>
<keyword evidence="4 6" id="KW-0808">Transferase</keyword>
<dbReference type="Pfam" id="PF04068">
    <property type="entry name" value="Fer4_RLI"/>
    <property type="match status" value="1"/>
</dbReference>
<organism evidence="10 11">
    <name type="scientific">Babesia bigemina</name>
    <dbReference type="NCBI Taxonomy" id="5866"/>
    <lineage>
        <taxon>Eukaryota</taxon>
        <taxon>Sar</taxon>
        <taxon>Alveolata</taxon>
        <taxon>Apicomplexa</taxon>
        <taxon>Aconoidasida</taxon>
        <taxon>Piroplasmida</taxon>
        <taxon>Babesiidae</taxon>
        <taxon>Babesia</taxon>
    </lineage>
</organism>
<comment type="caution">
    <text evidence="6">Lacks conserved residue(s) required for the propagation of feature annotation.</text>
</comment>
<feature type="domain" description="RNase L inhibitor RLI-like possible metal-binding" evidence="9">
    <location>
        <begin position="74"/>
        <end position="107"/>
    </location>
</feature>
<feature type="region of interest" description="Disordered" evidence="7">
    <location>
        <begin position="1"/>
        <end position="20"/>
    </location>
</feature>
<dbReference type="VEuPathDB" id="PiroplasmaDB:BBBOND_0309120"/>
<feature type="binding site" evidence="6">
    <location>
        <position position="161"/>
    </location>
    <ligand>
        <name>S-adenosyl-L-methionine</name>
        <dbReference type="ChEBI" id="CHEBI:59789"/>
    </ligand>
</feature>
<dbReference type="GO" id="GO:1904047">
    <property type="term" value="F:S-adenosyl-L-methionine binding"/>
    <property type="evidence" value="ECO:0007669"/>
    <property type="project" value="UniProtKB-UniRule"/>
</dbReference>
<dbReference type="EMBL" id="LK391709">
    <property type="protein sequence ID" value="CDR97009.1"/>
    <property type="molecule type" value="Genomic_DNA"/>
</dbReference>
<dbReference type="InterPro" id="IPR007209">
    <property type="entry name" value="RNaseL-inhib-like_metal-bd_dom"/>
</dbReference>
<dbReference type="InterPro" id="IPR022968">
    <property type="entry name" value="Tsr3-like"/>
</dbReference>
<evidence type="ECO:0000256" key="5">
    <source>
        <dbReference type="ARBA" id="ARBA00022691"/>
    </source>
</evidence>
<dbReference type="OMA" id="KCENSAD"/>
<name>A0A061DD06_BABBI</name>
<comment type="similarity">
    <text evidence="6">Belongs to the TDD superfamily. TSR3 family.</text>
</comment>
<dbReference type="Pfam" id="PF04034">
    <property type="entry name" value="Ribo_biogen_C"/>
    <property type="match status" value="1"/>
</dbReference>
<comment type="catalytic activity">
    <reaction evidence="6">
        <text>an N(1)-methylpseudouridine in rRNA + S-adenosyl-L-methionine = N(1)-methyl-N(3)-[(3S)-3-amino-3-carboxypropyl]pseudouridine in rRNA + S-methyl-5'-thioadenosine + H(+)</text>
        <dbReference type="Rhea" id="RHEA:63296"/>
        <dbReference type="Rhea" id="RHEA-COMP:11634"/>
        <dbReference type="Rhea" id="RHEA-COMP:16310"/>
        <dbReference type="ChEBI" id="CHEBI:15378"/>
        <dbReference type="ChEBI" id="CHEBI:17509"/>
        <dbReference type="ChEBI" id="CHEBI:59789"/>
        <dbReference type="ChEBI" id="CHEBI:74890"/>
        <dbReference type="ChEBI" id="CHEBI:146234"/>
        <dbReference type="EC" id="2.5.1.157"/>
    </reaction>
</comment>
<evidence type="ECO:0000256" key="2">
    <source>
        <dbReference type="ARBA" id="ARBA00022517"/>
    </source>
</evidence>
<sequence length="267" mass="29343">MAPGNRKKLPQRKAGSAGSIHDVYARALRLSSGAPAQEIPEIPSASETHEDADEVECVQPSPPTDRPASADSKVKLFMWDFNQCDQKRCTGRKLLRMKLIHPLRIGQSFAGVVLSPFGRSKLSLEDLEIVRTRGLAVIDCSWNKVDTVNQGQLSVKHARLLPFLIAANPTHYGRPFELSCVEALAAGLHILGMGNEATRILAPFGWGRNFLEINASNLELYGSQGHTSADMESLEQRFLSSVAAENEERRAARRQLDYQDIGAEAPT</sequence>
<dbReference type="PANTHER" id="PTHR20426:SF0">
    <property type="entry name" value="18S RRNA AMINOCARBOXYPROPYLTRANSFERASE"/>
    <property type="match status" value="1"/>
</dbReference>
<feature type="binding site" evidence="6">
    <location>
        <position position="90"/>
    </location>
    <ligand>
        <name>S-adenosyl-L-methionine</name>
        <dbReference type="ChEBI" id="CHEBI:59789"/>
    </ligand>
</feature>
<dbReference type="AlphaFoldDB" id="A0A061DD06"/>
<evidence type="ECO:0000313" key="10">
    <source>
        <dbReference type="EMBL" id="CDR97009.1"/>
    </source>
</evidence>
<evidence type="ECO:0000256" key="1">
    <source>
        <dbReference type="ARBA" id="ARBA00022490"/>
    </source>
</evidence>
<evidence type="ECO:0000313" key="11">
    <source>
        <dbReference type="Proteomes" id="UP000033188"/>
    </source>
</evidence>
<keyword evidence="1" id="KW-0963">Cytoplasm</keyword>
<keyword evidence="5 6" id="KW-0949">S-adenosyl-L-methionine</keyword>
<feature type="domain" description="16S/18S rRNA aminocarboxypropyltransferase Tsr3 C-terminal" evidence="8">
    <location>
        <begin position="112"/>
        <end position="238"/>
    </location>
</feature>
<dbReference type="OrthoDB" id="10262062at2759"/>
<evidence type="ECO:0000256" key="6">
    <source>
        <dbReference type="HAMAP-Rule" id="MF_03146"/>
    </source>
</evidence>
<dbReference type="KEGG" id="bbig:BBBOND_0309120"/>
<keyword evidence="11" id="KW-1185">Reference proteome</keyword>
<dbReference type="GeneID" id="24565550"/>
<dbReference type="RefSeq" id="XP_012769195.1">
    <property type="nucleotide sequence ID" value="XM_012913741.1"/>
</dbReference>
<evidence type="ECO:0000259" key="8">
    <source>
        <dbReference type="Pfam" id="PF04034"/>
    </source>
</evidence>
<proteinExistence type="inferred from homology"/>
<gene>
    <name evidence="10" type="ORF">BBBOND_0309120</name>
</gene>
<dbReference type="PANTHER" id="PTHR20426">
    <property type="entry name" value="RIBOSOME BIOGENESIS PROTEIN TSR3 HOMOLOG"/>
    <property type="match status" value="1"/>
</dbReference>
<dbReference type="Proteomes" id="UP000033188">
    <property type="component" value="Chromosome 3"/>
</dbReference>